<dbReference type="Pfam" id="PF00175">
    <property type="entry name" value="NAD_binding_1"/>
    <property type="match status" value="1"/>
</dbReference>
<sequence length="223" mass="25182">MSEYPVKILSLHHVTHNVLQVVTEKPQGYAFHPGQATDVSINKPGWKDELRPFTFTCLPDEDHLEFTIKTYPERKGVTNELLHLSHGDELILHDVFGDIGYKDEGVFIAGGAGITPFIAIFRYLNSKNKIGANKLIFANKTKADIIHEEEFRKMLGKNFINILSDENVEGYEHGYITKEIIKTYISGPDSYLYLCGPPPLMDAVEKQLADLGVDEKMIIKEGF</sequence>
<evidence type="ECO:0000313" key="2">
    <source>
        <dbReference type="EMBL" id="MBK9984708.1"/>
    </source>
</evidence>
<accession>A0A9D7SWW1</accession>
<dbReference type="AlphaFoldDB" id="A0A9D7SWW1"/>
<gene>
    <name evidence="2" type="ORF">IPP15_20485</name>
</gene>
<comment type="caution">
    <text evidence="2">The sequence shown here is derived from an EMBL/GenBank/DDBJ whole genome shotgun (WGS) entry which is preliminary data.</text>
</comment>
<name>A0A9D7SWW1_9BACT</name>
<organism evidence="2 3">
    <name type="scientific">Candidatus Opimibacter skivensis</name>
    <dbReference type="NCBI Taxonomy" id="2982028"/>
    <lineage>
        <taxon>Bacteria</taxon>
        <taxon>Pseudomonadati</taxon>
        <taxon>Bacteroidota</taxon>
        <taxon>Saprospiria</taxon>
        <taxon>Saprospirales</taxon>
        <taxon>Saprospiraceae</taxon>
        <taxon>Candidatus Opimibacter</taxon>
    </lineage>
</organism>
<dbReference type="PROSITE" id="PS51384">
    <property type="entry name" value="FAD_FR"/>
    <property type="match status" value="1"/>
</dbReference>
<dbReference type="InterPro" id="IPR039261">
    <property type="entry name" value="FNR_nucleotide-bd"/>
</dbReference>
<dbReference type="PRINTS" id="PR00410">
    <property type="entry name" value="PHEHYDRXLASE"/>
</dbReference>
<dbReference type="InterPro" id="IPR017927">
    <property type="entry name" value="FAD-bd_FR_type"/>
</dbReference>
<dbReference type="PANTHER" id="PTHR47354:SF5">
    <property type="entry name" value="PROTEIN RFBI"/>
    <property type="match status" value="1"/>
</dbReference>
<dbReference type="Gene3D" id="3.40.50.80">
    <property type="entry name" value="Nucleotide-binding domain of ferredoxin-NADP reductase (FNR) module"/>
    <property type="match status" value="1"/>
</dbReference>
<protein>
    <submittedName>
        <fullName evidence="2">Flavodoxin reductase</fullName>
    </submittedName>
</protein>
<evidence type="ECO:0000313" key="3">
    <source>
        <dbReference type="Proteomes" id="UP000808337"/>
    </source>
</evidence>
<dbReference type="InterPro" id="IPR001709">
    <property type="entry name" value="Flavoprot_Pyr_Nucl_cyt_Rdtase"/>
</dbReference>
<dbReference type="PANTHER" id="PTHR47354">
    <property type="entry name" value="NADH OXIDOREDUCTASE HCR"/>
    <property type="match status" value="1"/>
</dbReference>
<dbReference type="Proteomes" id="UP000808337">
    <property type="component" value="Unassembled WGS sequence"/>
</dbReference>
<dbReference type="InterPro" id="IPR050415">
    <property type="entry name" value="MRET"/>
</dbReference>
<dbReference type="InterPro" id="IPR013112">
    <property type="entry name" value="FAD-bd_8"/>
</dbReference>
<dbReference type="SUPFAM" id="SSF63380">
    <property type="entry name" value="Riboflavin synthase domain-like"/>
    <property type="match status" value="1"/>
</dbReference>
<proteinExistence type="predicted"/>
<dbReference type="Gene3D" id="2.40.30.10">
    <property type="entry name" value="Translation factors"/>
    <property type="match status" value="1"/>
</dbReference>
<dbReference type="InterPro" id="IPR017938">
    <property type="entry name" value="Riboflavin_synthase-like_b-brl"/>
</dbReference>
<reference evidence="2 3" key="1">
    <citation type="submission" date="2020-10" db="EMBL/GenBank/DDBJ databases">
        <title>Connecting structure to function with the recovery of over 1000 high-quality activated sludge metagenome-assembled genomes encoding full-length rRNA genes using long-read sequencing.</title>
        <authorList>
            <person name="Singleton C.M."/>
            <person name="Petriglieri F."/>
            <person name="Kristensen J.M."/>
            <person name="Kirkegaard R.H."/>
            <person name="Michaelsen T.Y."/>
            <person name="Andersen M.H."/>
            <person name="Karst S.M."/>
            <person name="Dueholm M.S."/>
            <person name="Nielsen P.H."/>
            <person name="Albertsen M."/>
        </authorList>
    </citation>
    <scope>NUCLEOTIDE SEQUENCE [LARGE SCALE GENOMIC DNA]</scope>
    <source>
        <strain evidence="2">Ribe_18-Q3-R11-54_MAXAC.273</strain>
    </source>
</reference>
<feature type="domain" description="FAD-binding FR-type" evidence="1">
    <location>
        <begin position="1"/>
        <end position="102"/>
    </location>
</feature>
<dbReference type="InterPro" id="IPR001433">
    <property type="entry name" value="OxRdtase_FAD/NAD-bd"/>
</dbReference>
<evidence type="ECO:0000259" key="1">
    <source>
        <dbReference type="PROSITE" id="PS51384"/>
    </source>
</evidence>
<dbReference type="PRINTS" id="PR00371">
    <property type="entry name" value="FPNCR"/>
</dbReference>
<dbReference type="SUPFAM" id="SSF52343">
    <property type="entry name" value="Ferredoxin reductase-like, C-terminal NADP-linked domain"/>
    <property type="match status" value="1"/>
</dbReference>
<dbReference type="GO" id="GO:0016491">
    <property type="term" value="F:oxidoreductase activity"/>
    <property type="evidence" value="ECO:0007669"/>
    <property type="project" value="InterPro"/>
</dbReference>
<dbReference type="Pfam" id="PF08022">
    <property type="entry name" value="FAD_binding_8"/>
    <property type="match status" value="1"/>
</dbReference>
<dbReference type="EMBL" id="JADKGY010000031">
    <property type="protein sequence ID" value="MBK9984708.1"/>
    <property type="molecule type" value="Genomic_DNA"/>
</dbReference>